<sequence length="287" mass="29929">MKVSATAVFLATALGVAAHPSGAAHQHMHKRLEFVKAGKPVPAPVKAVVEPSTVASPSAVATPSQAAPSNSGGSGAGVKSYTPFCGGNKRATVGDIAYKGNVGGSQYGCNMMLASLDVVDKYDYQAIFEETQGKDQKCVCWNKYGPTNKIDGFFSANNGALKFDLPAKSKQAVVFDGNSQGGCTCRVGEMTYTKHFMFDGTWFEFDFGNEANKKWSGADASSLAAHDDFGTVTAMTVECGLRDGSYSDKSIINADGSGTNSFTAGKNAEDGHGCNIPAGPAYAKIQV</sequence>
<dbReference type="AlphaFoldDB" id="A0A2U3EMA0"/>
<proteinExistence type="predicted"/>
<reference evidence="3 4" key="1">
    <citation type="journal article" date="2016" name="Front. Microbiol.">
        <title>Genome and transcriptome sequences reveal the specific parasitism of the nematophagous Purpureocillium lilacinum 36-1.</title>
        <authorList>
            <person name="Xie J."/>
            <person name="Li S."/>
            <person name="Mo C."/>
            <person name="Xiao X."/>
            <person name="Peng D."/>
            <person name="Wang G."/>
            <person name="Xiao Y."/>
        </authorList>
    </citation>
    <scope>NUCLEOTIDE SEQUENCE [LARGE SCALE GENOMIC DNA]</scope>
    <source>
        <strain evidence="3 4">36-1</strain>
    </source>
</reference>
<dbReference type="GO" id="GO:0019863">
    <property type="term" value="F:IgE binding"/>
    <property type="evidence" value="ECO:0007669"/>
    <property type="project" value="InterPro"/>
</dbReference>
<dbReference type="PANTHER" id="PTHR42039:SF1">
    <property type="entry name" value="PUTATIVE (AFU_ORTHOLOGUE AFUA_3G02940)-RELATED"/>
    <property type="match status" value="1"/>
</dbReference>
<evidence type="ECO:0000256" key="1">
    <source>
        <dbReference type="SAM" id="MobiDB-lite"/>
    </source>
</evidence>
<dbReference type="PANTHER" id="PTHR42039">
    <property type="entry name" value="PUTATIVE (AFU_ORTHOLOGUE AFUA_3G02940)-RELATED"/>
    <property type="match status" value="1"/>
</dbReference>
<evidence type="ECO:0000313" key="3">
    <source>
        <dbReference type="EMBL" id="PWI75631.1"/>
    </source>
</evidence>
<protein>
    <recommendedName>
        <fullName evidence="5">Allergen Asp F4-like protein</fullName>
    </recommendedName>
</protein>
<feature type="signal peptide" evidence="2">
    <location>
        <begin position="1"/>
        <end position="18"/>
    </location>
</feature>
<dbReference type="Pfam" id="PF25312">
    <property type="entry name" value="Allergen_Asp_f_4"/>
    <property type="match status" value="1"/>
</dbReference>
<dbReference type="GO" id="GO:0005576">
    <property type="term" value="C:extracellular region"/>
    <property type="evidence" value="ECO:0007669"/>
    <property type="project" value="InterPro"/>
</dbReference>
<feature type="chain" id="PRO_5015608192" description="Allergen Asp F4-like protein" evidence="2">
    <location>
        <begin position="19"/>
        <end position="287"/>
    </location>
</feature>
<dbReference type="EMBL" id="LCWV01000002">
    <property type="protein sequence ID" value="PWI75631.1"/>
    <property type="molecule type" value="Genomic_DNA"/>
</dbReference>
<organism evidence="3 4">
    <name type="scientific">Purpureocillium lilacinum</name>
    <name type="common">Paecilomyces lilacinus</name>
    <dbReference type="NCBI Taxonomy" id="33203"/>
    <lineage>
        <taxon>Eukaryota</taxon>
        <taxon>Fungi</taxon>
        <taxon>Dikarya</taxon>
        <taxon>Ascomycota</taxon>
        <taxon>Pezizomycotina</taxon>
        <taxon>Sordariomycetes</taxon>
        <taxon>Hypocreomycetidae</taxon>
        <taxon>Hypocreales</taxon>
        <taxon>Ophiocordycipitaceae</taxon>
        <taxon>Purpureocillium</taxon>
    </lineage>
</organism>
<comment type="caution">
    <text evidence="3">The sequence shown here is derived from an EMBL/GenBank/DDBJ whole genome shotgun (WGS) entry which is preliminary data.</text>
</comment>
<evidence type="ECO:0000256" key="2">
    <source>
        <dbReference type="SAM" id="SignalP"/>
    </source>
</evidence>
<dbReference type="InterPro" id="IPR038903">
    <property type="entry name" value="Allergen_Asp_f_4"/>
</dbReference>
<gene>
    <name evidence="3" type="ORF">PCL_06289</name>
</gene>
<feature type="region of interest" description="Disordered" evidence="1">
    <location>
        <begin position="57"/>
        <end position="76"/>
    </location>
</feature>
<name>A0A2U3EMA0_PURLI</name>
<accession>A0A2U3EMA0</accession>
<evidence type="ECO:0008006" key="5">
    <source>
        <dbReference type="Google" id="ProtNLM"/>
    </source>
</evidence>
<evidence type="ECO:0000313" key="4">
    <source>
        <dbReference type="Proteomes" id="UP000245956"/>
    </source>
</evidence>
<keyword evidence="2" id="KW-0732">Signal</keyword>
<dbReference type="Proteomes" id="UP000245956">
    <property type="component" value="Unassembled WGS sequence"/>
</dbReference>